<dbReference type="SUPFAM" id="SSF141868">
    <property type="entry name" value="EAL domain-like"/>
    <property type="match status" value="1"/>
</dbReference>
<dbReference type="RefSeq" id="WP_139839492.1">
    <property type="nucleotide sequence ID" value="NZ_FWFR01000001.1"/>
</dbReference>
<dbReference type="Proteomes" id="UP000193200">
    <property type="component" value="Unassembled WGS sequence"/>
</dbReference>
<protein>
    <submittedName>
        <fullName evidence="1">EAL domain protein</fullName>
    </submittedName>
</protein>
<dbReference type="InterPro" id="IPR035919">
    <property type="entry name" value="EAL_sf"/>
</dbReference>
<dbReference type="AlphaFoldDB" id="A0A1Y5RRU5"/>
<proteinExistence type="predicted"/>
<organism evidence="1 2">
    <name type="scientific">Oceanibacterium hippocampi</name>
    <dbReference type="NCBI Taxonomy" id="745714"/>
    <lineage>
        <taxon>Bacteria</taxon>
        <taxon>Pseudomonadati</taxon>
        <taxon>Pseudomonadota</taxon>
        <taxon>Alphaproteobacteria</taxon>
        <taxon>Sneathiellales</taxon>
        <taxon>Sneathiellaceae</taxon>
        <taxon>Oceanibacterium</taxon>
    </lineage>
</organism>
<name>A0A1Y5RRU5_9PROT</name>
<dbReference type="OrthoDB" id="8431402at2"/>
<sequence>MLPNQDSVLEEVTRRLAKAPSGFRAVQVHLARLDPWNCRDHHRRIAAECFDVLKRHRDGQLFHLSNSDIVFICRRPADGELEAVIGHLSKLFADDPLLEHPEQFRTFFNLETNIGAFALIPVKLREENLARGGAVANAIELEPLDPRRLGLLEDQLMGVDLENIVRRQAVCSVDEAGVVKPLFNELYVAIAELARSLMPNVDLAADPWLFRRLTATLDRRMLKLIPKLQSVTSMPTSINVNVSSVITEDFLAFDQVMRSRNEQRMIMEFQPVDVCADYQSFSFACAFLREKQYRVCLDALTSKNLPFLRPGRLGVDMCKLFWSPELEGKTPETLAKDLLGAIQEVGKQRLILARCDGPEAIAFGHTLGLRLFQGRHVDVLLRKHLAEQRVKQAANG</sequence>
<evidence type="ECO:0000313" key="1">
    <source>
        <dbReference type="EMBL" id="SLN21233.1"/>
    </source>
</evidence>
<accession>A0A1Y5RRU5</accession>
<dbReference type="InParanoid" id="A0A1Y5RRU5"/>
<keyword evidence="2" id="KW-1185">Reference proteome</keyword>
<evidence type="ECO:0000313" key="2">
    <source>
        <dbReference type="Proteomes" id="UP000193200"/>
    </source>
</evidence>
<gene>
    <name evidence="1" type="ORF">OCH7691_00533</name>
</gene>
<reference evidence="1 2" key="1">
    <citation type="submission" date="2017-03" db="EMBL/GenBank/DDBJ databases">
        <authorList>
            <person name="Afonso C.L."/>
            <person name="Miller P.J."/>
            <person name="Scott M.A."/>
            <person name="Spackman E."/>
            <person name="Goraichik I."/>
            <person name="Dimitrov K.M."/>
            <person name="Suarez D.L."/>
            <person name="Swayne D.E."/>
        </authorList>
    </citation>
    <scope>NUCLEOTIDE SEQUENCE [LARGE SCALE GENOMIC DNA]</scope>
    <source>
        <strain evidence="1 2">CECT 7691</strain>
    </source>
</reference>
<dbReference type="EMBL" id="FWFR01000001">
    <property type="protein sequence ID" value="SLN21233.1"/>
    <property type="molecule type" value="Genomic_DNA"/>
</dbReference>